<dbReference type="GO" id="GO:0003677">
    <property type="term" value="F:DNA binding"/>
    <property type="evidence" value="ECO:0007669"/>
    <property type="project" value="UniProtKB-KW"/>
</dbReference>
<dbReference type="Pfam" id="PF07463">
    <property type="entry name" value="NUMOD4"/>
    <property type="match status" value="1"/>
</dbReference>
<dbReference type="SUPFAM" id="SSF54060">
    <property type="entry name" value="His-Me finger endonucleases"/>
    <property type="match status" value="1"/>
</dbReference>
<evidence type="ECO:0000256" key="3">
    <source>
        <dbReference type="ARBA" id="ARBA00023163"/>
    </source>
</evidence>
<dbReference type="InterPro" id="IPR003615">
    <property type="entry name" value="HNH_nuc"/>
</dbReference>
<dbReference type="EMBL" id="BARS01033644">
    <property type="protein sequence ID" value="GAG27419.1"/>
    <property type="molecule type" value="Genomic_DNA"/>
</dbReference>
<evidence type="ECO:0000313" key="5">
    <source>
        <dbReference type="EMBL" id="GAG27419.1"/>
    </source>
</evidence>
<dbReference type="Pfam" id="PF13392">
    <property type="entry name" value="HNH_3"/>
    <property type="match status" value="1"/>
</dbReference>
<proteinExistence type="predicted"/>
<comment type="caution">
    <text evidence="5">The sequence shown here is derived from an EMBL/GenBank/DDBJ whole genome shotgun (WGS) entry which is preliminary data.</text>
</comment>
<keyword evidence="3" id="KW-0804">Transcription</keyword>
<dbReference type="GO" id="GO:0003700">
    <property type="term" value="F:DNA-binding transcription factor activity"/>
    <property type="evidence" value="ECO:0007669"/>
    <property type="project" value="InterPro"/>
</dbReference>
<dbReference type="Gene3D" id="3.90.75.20">
    <property type="match status" value="1"/>
</dbReference>
<evidence type="ECO:0000256" key="1">
    <source>
        <dbReference type="ARBA" id="ARBA00023015"/>
    </source>
</evidence>
<feature type="non-terminal residue" evidence="5">
    <location>
        <position position="177"/>
    </location>
</feature>
<dbReference type="InterPro" id="IPR010902">
    <property type="entry name" value="NUMOD4"/>
</dbReference>
<dbReference type="InterPro" id="IPR044925">
    <property type="entry name" value="His-Me_finger_sf"/>
</dbReference>
<keyword evidence="2" id="KW-0238">DNA-binding</keyword>
<accession>X0W8Z6</accession>
<name>X0W8Z6_9ZZZZ</name>
<reference evidence="5" key="1">
    <citation type="journal article" date="2014" name="Front. Microbiol.">
        <title>High frequency of phylogenetically diverse reductive dehalogenase-homologous genes in deep subseafloor sedimentary metagenomes.</title>
        <authorList>
            <person name="Kawai M."/>
            <person name="Futagami T."/>
            <person name="Toyoda A."/>
            <person name="Takaki Y."/>
            <person name="Nishi S."/>
            <person name="Hori S."/>
            <person name="Arai W."/>
            <person name="Tsubouchi T."/>
            <person name="Morono Y."/>
            <person name="Uchiyama I."/>
            <person name="Ito T."/>
            <person name="Fujiyama A."/>
            <person name="Inagaki F."/>
            <person name="Takami H."/>
        </authorList>
    </citation>
    <scope>NUCLEOTIDE SEQUENCE</scope>
    <source>
        <strain evidence="5">Expedition CK06-06</strain>
    </source>
</reference>
<dbReference type="GO" id="GO:0016788">
    <property type="term" value="F:hydrolase activity, acting on ester bonds"/>
    <property type="evidence" value="ECO:0007669"/>
    <property type="project" value="InterPro"/>
</dbReference>
<dbReference type="AlphaFoldDB" id="X0W8Z6"/>
<feature type="domain" description="AP2/ERF" evidence="4">
    <location>
        <begin position="134"/>
        <end position="177"/>
    </location>
</feature>
<dbReference type="PROSITE" id="PS51032">
    <property type="entry name" value="AP2_ERF"/>
    <property type="match status" value="1"/>
</dbReference>
<evidence type="ECO:0000256" key="2">
    <source>
        <dbReference type="ARBA" id="ARBA00023125"/>
    </source>
</evidence>
<dbReference type="InterPro" id="IPR001471">
    <property type="entry name" value="AP2/ERF_dom"/>
</dbReference>
<evidence type="ECO:0000259" key="4">
    <source>
        <dbReference type="PROSITE" id="PS51032"/>
    </source>
</evidence>
<keyword evidence="1" id="KW-0805">Transcription regulation</keyword>
<sequence length="177" mass="20867">MKENIPLQPGEEIRPITGYEGLYSVTSFGRVWSHEKIKRCKNSYGVYKARFLKLQLNRYGYLCIGLHKYNKKKLCTVHRIEAQAFIKNPNNLSEVNHKDGNKQNNYIDNLEWCTDEENHYHASVNKLRYKESSEFYGVYFHIGLDNKKKPWMAQTTKDKKKIYIGSFKTELEAAKAY</sequence>
<gene>
    <name evidence="5" type="ORF">S01H1_52075</name>
</gene>
<organism evidence="5">
    <name type="scientific">marine sediment metagenome</name>
    <dbReference type="NCBI Taxonomy" id="412755"/>
    <lineage>
        <taxon>unclassified sequences</taxon>
        <taxon>metagenomes</taxon>
        <taxon>ecological metagenomes</taxon>
    </lineage>
</organism>
<protein>
    <recommendedName>
        <fullName evidence="4">AP2/ERF domain-containing protein</fullName>
    </recommendedName>
</protein>